<evidence type="ECO:0000313" key="1">
    <source>
        <dbReference type="EMBL" id="SVC19217.1"/>
    </source>
</evidence>
<accession>A0A382K849</accession>
<dbReference type="AlphaFoldDB" id="A0A382K849"/>
<dbReference type="SUPFAM" id="SSF109854">
    <property type="entry name" value="DinB/YfiT-like putative metalloenzymes"/>
    <property type="match status" value="1"/>
</dbReference>
<organism evidence="1">
    <name type="scientific">marine metagenome</name>
    <dbReference type="NCBI Taxonomy" id="408172"/>
    <lineage>
        <taxon>unclassified sequences</taxon>
        <taxon>metagenomes</taxon>
        <taxon>ecological metagenomes</taxon>
    </lineage>
</organism>
<name>A0A382K849_9ZZZZ</name>
<dbReference type="InterPro" id="IPR034660">
    <property type="entry name" value="DinB/YfiT-like"/>
</dbReference>
<dbReference type="EMBL" id="UINC01078286">
    <property type="protein sequence ID" value="SVC19217.1"/>
    <property type="molecule type" value="Genomic_DNA"/>
</dbReference>
<protein>
    <recommendedName>
        <fullName evidence="2">Mycothiol-dependent maleylpyruvate isomerase metal-binding domain-containing protein</fullName>
    </recommendedName>
</protein>
<gene>
    <name evidence="1" type="ORF">METZ01_LOCUS272071</name>
</gene>
<proteinExistence type="predicted"/>
<evidence type="ECO:0008006" key="2">
    <source>
        <dbReference type="Google" id="ProtNLM"/>
    </source>
</evidence>
<feature type="non-terminal residue" evidence="1">
    <location>
        <position position="73"/>
    </location>
</feature>
<reference evidence="1" key="1">
    <citation type="submission" date="2018-05" db="EMBL/GenBank/DDBJ databases">
        <authorList>
            <person name="Lanie J.A."/>
            <person name="Ng W.-L."/>
            <person name="Kazmierczak K.M."/>
            <person name="Andrzejewski T.M."/>
            <person name="Davidsen T.M."/>
            <person name="Wayne K.J."/>
            <person name="Tettelin H."/>
            <person name="Glass J.I."/>
            <person name="Rusch D."/>
            <person name="Podicherti R."/>
            <person name="Tsui H.-C.T."/>
            <person name="Winkler M.E."/>
        </authorList>
    </citation>
    <scope>NUCLEOTIDE SEQUENCE</scope>
</reference>
<sequence length="73" mass="7903">MDPKEQLLQVTDLLSVLVDGTDADQLGDETPCSDFHVRDLIGHFTLGRFLFAAGLSGDKSRGDELLGGMPEQL</sequence>